<name>A0A225UID3_9STRA</name>
<evidence type="ECO:0000256" key="1">
    <source>
        <dbReference type="SAM" id="MobiDB-lite"/>
    </source>
</evidence>
<sequence>MTVASRKGPLSCMVNGVVEARAKPDSGADVSVVTPRLLHELTTQGQWLPMRDLSENESIEGITATPLVIKQEVKLDLQFDTANGHLTLKNVTCWVVTGGLPAGMGDILLSESVMERLGYNAQALLDKARVESGVYDMDDDVAMTGVRHVLAYSAASRSPDPAPEKREMQSDEEQQCFPEVDRKHPQEETREREWSILEKKLNDASQLGCSATFRAELESILFEYRDVFRIKLGRDPPVDMPPLKVTLRPDAVPELFSFLTDMGIFTPTRVLMGGSDSVAYC</sequence>
<gene>
    <name evidence="2" type="ORF">PHMEG_00038016</name>
</gene>
<dbReference type="EMBL" id="NBNE01017249">
    <property type="protein sequence ID" value="OWY92822.1"/>
    <property type="molecule type" value="Genomic_DNA"/>
</dbReference>
<dbReference type="OrthoDB" id="113362at2759"/>
<comment type="caution">
    <text evidence="2">The sequence shown here is derived from an EMBL/GenBank/DDBJ whole genome shotgun (WGS) entry which is preliminary data.</text>
</comment>
<evidence type="ECO:0000313" key="3">
    <source>
        <dbReference type="Proteomes" id="UP000198211"/>
    </source>
</evidence>
<reference evidence="3" key="1">
    <citation type="submission" date="2017-03" db="EMBL/GenBank/DDBJ databases">
        <title>Phytopthora megakarya and P. palmivora, two closely related causual agents of cacao black pod achieved similar genome size and gene model numbers by different mechanisms.</title>
        <authorList>
            <person name="Ali S."/>
            <person name="Shao J."/>
            <person name="Larry D.J."/>
            <person name="Kronmiller B."/>
            <person name="Shen D."/>
            <person name="Strem M.D."/>
            <person name="Melnick R.L."/>
            <person name="Guiltinan M.J."/>
            <person name="Tyler B.M."/>
            <person name="Meinhardt L.W."/>
            <person name="Bailey B.A."/>
        </authorList>
    </citation>
    <scope>NUCLEOTIDE SEQUENCE [LARGE SCALE GENOMIC DNA]</scope>
    <source>
        <strain evidence="3">zdho120</strain>
    </source>
</reference>
<evidence type="ECO:0000313" key="2">
    <source>
        <dbReference type="EMBL" id="OWY92822.1"/>
    </source>
</evidence>
<feature type="non-terminal residue" evidence="2">
    <location>
        <position position="281"/>
    </location>
</feature>
<organism evidence="2 3">
    <name type="scientific">Phytophthora megakarya</name>
    <dbReference type="NCBI Taxonomy" id="4795"/>
    <lineage>
        <taxon>Eukaryota</taxon>
        <taxon>Sar</taxon>
        <taxon>Stramenopiles</taxon>
        <taxon>Oomycota</taxon>
        <taxon>Peronosporomycetes</taxon>
        <taxon>Peronosporales</taxon>
        <taxon>Peronosporaceae</taxon>
        <taxon>Phytophthora</taxon>
    </lineage>
</organism>
<protein>
    <recommendedName>
        <fullName evidence="4">Peptidase A2 domain-containing protein</fullName>
    </recommendedName>
</protein>
<evidence type="ECO:0008006" key="4">
    <source>
        <dbReference type="Google" id="ProtNLM"/>
    </source>
</evidence>
<feature type="region of interest" description="Disordered" evidence="1">
    <location>
        <begin position="154"/>
        <end position="188"/>
    </location>
</feature>
<keyword evidence="3" id="KW-1185">Reference proteome</keyword>
<proteinExistence type="predicted"/>
<dbReference type="AlphaFoldDB" id="A0A225UID3"/>
<dbReference type="Proteomes" id="UP000198211">
    <property type="component" value="Unassembled WGS sequence"/>
</dbReference>
<accession>A0A225UID3</accession>
<feature type="compositionally biased region" description="Basic and acidic residues" evidence="1">
    <location>
        <begin position="179"/>
        <end position="188"/>
    </location>
</feature>